<dbReference type="InterPro" id="IPR005543">
    <property type="entry name" value="PASTA_dom"/>
</dbReference>
<evidence type="ECO:0000256" key="8">
    <source>
        <dbReference type="ARBA" id="ARBA00048679"/>
    </source>
</evidence>
<dbReference type="RefSeq" id="WP_230869732.1">
    <property type="nucleotide sequence ID" value="NZ_CP046640.1"/>
</dbReference>
<dbReference type="PROSITE" id="PS50011">
    <property type="entry name" value="PROTEIN_KINASE_DOM"/>
    <property type="match status" value="1"/>
</dbReference>
<feature type="binding site" evidence="9">
    <location>
        <position position="39"/>
    </location>
    <ligand>
        <name>ATP</name>
        <dbReference type="ChEBI" id="CHEBI:30616"/>
    </ligand>
</feature>
<keyword evidence="2" id="KW-0723">Serine/threonine-protein kinase</keyword>
<evidence type="ECO:0000313" key="13">
    <source>
        <dbReference type="EMBL" id="QTL98154.1"/>
    </source>
</evidence>
<feature type="domain" description="PASTA" evidence="12">
    <location>
        <begin position="492"/>
        <end position="559"/>
    </location>
</feature>
<dbReference type="Gene3D" id="3.30.200.20">
    <property type="entry name" value="Phosphorylase Kinase, domain 1"/>
    <property type="match status" value="1"/>
</dbReference>
<reference evidence="13" key="1">
    <citation type="submission" date="2019-12" db="EMBL/GenBank/DDBJ databases">
        <authorList>
            <person name="zhang j."/>
            <person name="sun C.M."/>
        </authorList>
    </citation>
    <scope>NUCLEOTIDE SEQUENCE</scope>
    <source>
        <strain evidence="13">NS-1</strain>
    </source>
</reference>
<dbReference type="SMART" id="SM00220">
    <property type="entry name" value="S_TKc"/>
    <property type="match status" value="1"/>
</dbReference>
<evidence type="ECO:0000256" key="4">
    <source>
        <dbReference type="ARBA" id="ARBA00022741"/>
    </source>
</evidence>
<evidence type="ECO:0000256" key="1">
    <source>
        <dbReference type="ARBA" id="ARBA00012513"/>
    </source>
</evidence>
<gene>
    <name evidence="13" type="primary">pknB</name>
    <name evidence="13" type="ORF">GM661_09275</name>
</gene>
<dbReference type="PROSITE" id="PS51178">
    <property type="entry name" value="PASTA"/>
    <property type="match status" value="3"/>
</dbReference>
<dbReference type="InterPro" id="IPR011009">
    <property type="entry name" value="Kinase-like_dom_sf"/>
</dbReference>
<dbReference type="Gene3D" id="1.10.510.10">
    <property type="entry name" value="Transferase(Phosphotransferase) domain 1"/>
    <property type="match status" value="1"/>
</dbReference>
<dbReference type="CDD" id="cd14014">
    <property type="entry name" value="STKc_PknB_like"/>
    <property type="match status" value="1"/>
</dbReference>
<dbReference type="GO" id="GO:0004674">
    <property type="term" value="F:protein serine/threonine kinase activity"/>
    <property type="evidence" value="ECO:0007669"/>
    <property type="project" value="UniProtKB-KW"/>
</dbReference>
<evidence type="ECO:0000256" key="6">
    <source>
        <dbReference type="ARBA" id="ARBA00022840"/>
    </source>
</evidence>
<keyword evidence="4 9" id="KW-0547">Nucleotide-binding</keyword>
<accession>A0A8A7KJ43</accession>
<dbReference type="Gene3D" id="3.30.10.20">
    <property type="match status" value="3"/>
</dbReference>
<dbReference type="Pfam" id="PF03793">
    <property type="entry name" value="PASTA"/>
    <property type="match status" value="3"/>
</dbReference>
<dbReference type="SUPFAM" id="SSF56112">
    <property type="entry name" value="Protein kinase-like (PK-like)"/>
    <property type="match status" value="1"/>
</dbReference>
<sequence>MLEKVLNKRYKIIKELGKGGMAIVYEAQDDLLDRKVALKMLRPEYINDKDFVKRFRHEAKAVARLSHPNVVNIFDIGQDGKYHYLVMEDVDGYNLKDIIKEKGRLDTFEALDIARQICAALIVAHNNNIIHCDIKPHNILLTPDKQVKVTDFGIARAATSSTLTITDTVVGSAHYFSPEQARGGEIKSYSDLYSLGIVIYEMLTGQVPFKGDSPISVALKHIQEKPKRPGLINPDIPEEVEKLVMRAIAKEPSVRFQNADEMKKSINKVIAKLKDNIKPANFVASDNDETKVLKRVKVDSRDKGIKTGSDEREYLSQQKERGKIAWVKWIVALVIFLAITGITMFIFYQRYMDVPVVEVPDIIGMNLQEAAKEAAQVGLQIEEQNEGVNHPEIPKGDIISQYPTGGERVRQTRVIMVTVSKGPARLKAPDFLGLTLREARVILDNNNLIMGKEEYIYSSEITEGEIVNQDPEPGEEIGVEEEIDFIISKGPEPNRVIMPELLGLSREKAVERIEAYNLTLGEINEEYSKRFKEGQVAKQQYSSGNEIAEGSKINITISKGLLNEDNADVHSGVFKIQSVPAGPRNQEIKIIIYDNNGSDLIYNKKHQPGDYIALNFNSVGPTIFEVYTNDQLWQEYKLGY</sequence>
<dbReference type="InterPro" id="IPR000719">
    <property type="entry name" value="Prot_kinase_dom"/>
</dbReference>
<dbReference type="Proteomes" id="UP000665020">
    <property type="component" value="Chromosome"/>
</dbReference>
<dbReference type="GO" id="GO:0005524">
    <property type="term" value="F:ATP binding"/>
    <property type="evidence" value="ECO:0007669"/>
    <property type="project" value="UniProtKB-UniRule"/>
</dbReference>
<evidence type="ECO:0000256" key="10">
    <source>
        <dbReference type="SAM" id="Phobius"/>
    </source>
</evidence>
<dbReference type="EC" id="2.7.11.1" evidence="1"/>
<dbReference type="AlphaFoldDB" id="A0A8A7KJ43"/>
<evidence type="ECO:0000313" key="14">
    <source>
        <dbReference type="Proteomes" id="UP000665020"/>
    </source>
</evidence>
<keyword evidence="3" id="KW-0808">Transferase</keyword>
<keyword evidence="14" id="KW-1185">Reference proteome</keyword>
<feature type="transmembrane region" description="Helical" evidence="10">
    <location>
        <begin position="326"/>
        <end position="348"/>
    </location>
</feature>
<evidence type="ECO:0000256" key="7">
    <source>
        <dbReference type="ARBA" id="ARBA00047899"/>
    </source>
</evidence>
<dbReference type="PROSITE" id="PS00107">
    <property type="entry name" value="PROTEIN_KINASE_ATP"/>
    <property type="match status" value="1"/>
</dbReference>
<dbReference type="EMBL" id="CP046640">
    <property type="protein sequence ID" value="QTL98154.1"/>
    <property type="molecule type" value="Genomic_DNA"/>
</dbReference>
<feature type="domain" description="PASTA" evidence="12">
    <location>
        <begin position="353"/>
        <end position="421"/>
    </location>
</feature>
<keyword evidence="10" id="KW-0472">Membrane</keyword>
<comment type="catalytic activity">
    <reaction evidence="7">
        <text>L-threonyl-[protein] + ATP = O-phospho-L-threonyl-[protein] + ADP + H(+)</text>
        <dbReference type="Rhea" id="RHEA:46608"/>
        <dbReference type="Rhea" id="RHEA-COMP:11060"/>
        <dbReference type="Rhea" id="RHEA-COMP:11605"/>
        <dbReference type="ChEBI" id="CHEBI:15378"/>
        <dbReference type="ChEBI" id="CHEBI:30013"/>
        <dbReference type="ChEBI" id="CHEBI:30616"/>
        <dbReference type="ChEBI" id="CHEBI:61977"/>
        <dbReference type="ChEBI" id="CHEBI:456216"/>
        <dbReference type="EC" id="2.7.11.1"/>
    </reaction>
</comment>
<keyword evidence="10" id="KW-0812">Transmembrane</keyword>
<dbReference type="PANTHER" id="PTHR43289:SF34">
    <property type="entry name" value="SERINE_THREONINE-PROTEIN KINASE YBDM-RELATED"/>
    <property type="match status" value="1"/>
</dbReference>
<evidence type="ECO:0000256" key="9">
    <source>
        <dbReference type="PROSITE-ProRule" id="PRU10141"/>
    </source>
</evidence>
<keyword evidence="5 13" id="KW-0418">Kinase</keyword>
<evidence type="ECO:0000256" key="3">
    <source>
        <dbReference type="ARBA" id="ARBA00022679"/>
    </source>
</evidence>
<dbReference type="NCBIfam" id="NF033483">
    <property type="entry name" value="PknB_PASTA_kin"/>
    <property type="match status" value="1"/>
</dbReference>
<evidence type="ECO:0000259" key="11">
    <source>
        <dbReference type="PROSITE" id="PS50011"/>
    </source>
</evidence>
<evidence type="ECO:0000256" key="5">
    <source>
        <dbReference type="ARBA" id="ARBA00022777"/>
    </source>
</evidence>
<proteinExistence type="predicted"/>
<dbReference type="FunFam" id="3.30.200.20:FF:000035">
    <property type="entry name" value="Serine/threonine protein kinase Stk1"/>
    <property type="match status" value="1"/>
</dbReference>
<dbReference type="KEGG" id="ifn:GM661_09275"/>
<dbReference type="Pfam" id="PF00069">
    <property type="entry name" value="Pkinase"/>
    <property type="match status" value="1"/>
</dbReference>
<keyword evidence="6 9" id="KW-0067">ATP-binding</keyword>
<evidence type="ECO:0000259" key="12">
    <source>
        <dbReference type="PROSITE" id="PS51178"/>
    </source>
</evidence>
<dbReference type="InterPro" id="IPR008271">
    <property type="entry name" value="Ser/Thr_kinase_AS"/>
</dbReference>
<comment type="catalytic activity">
    <reaction evidence="8">
        <text>L-seryl-[protein] + ATP = O-phospho-L-seryl-[protein] + ADP + H(+)</text>
        <dbReference type="Rhea" id="RHEA:17989"/>
        <dbReference type="Rhea" id="RHEA-COMP:9863"/>
        <dbReference type="Rhea" id="RHEA-COMP:11604"/>
        <dbReference type="ChEBI" id="CHEBI:15378"/>
        <dbReference type="ChEBI" id="CHEBI:29999"/>
        <dbReference type="ChEBI" id="CHEBI:30616"/>
        <dbReference type="ChEBI" id="CHEBI:83421"/>
        <dbReference type="ChEBI" id="CHEBI:456216"/>
        <dbReference type="EC" id="2.7.11.1"/>
    </reaction>
</comment>
<dbReference type="FunFam" id="1.10.510.10:FF:000021">
    <property type="entry name" value="Serine/threonine protein kinase"/>
    <property type="match status" value="1"/>
</dbReference>
<dbReference type="PANTHER" id="PTHR43289">
    <property type="entry name" value="MITOGEN-ACTIVATED PROTEIN KINASE KINASE KINASE 20-RELATED"/>
    <property type="match status" value="1"/>
</dbReference>
<dbReference type="InterPro" id="IPR017441">
    <property type="entry name" value="Protein_kinase_ATP_BS"/>
</dbReference>
<feature type="domain" description="PASTA" evidence="12">
    <location>
        <begin position="422"/>
        <end position="489"/>
    </location>
</feature>
<organism evidence="13 14">
    <name type="scientific">Iocasia fonsfrigidae</name>
    <dbReference type="NCBI Taxonomy" id="2682810"/>
    <lineage>
        <taxon>Bacteria</taxon>
        <taxon>Bacillati</taxon>
        <taxon>Bacillota</taxon>
        <taxon>Clostridia</taxon>
        <taxon>Halanaerobiales</taxon>
        <taxon>Halanaerobiaceae</taxon>
        <taxon>Iocasia</taxon>
    </lineage>
</organism>
<dbReference type="PROSITE" id="PS00108">
    <property type="entry name" value="PROTEIN_KINASE_ST"/>
    <property type="match status" value="1"/>
</dbReference>
<keyword evidence="10" id="KW-1133">Transmembrane helix</keyword>
<dbReference type="SMART" id="SM00740">
    <property type="entry name" value="PASTA"/>
    <property type="match status" value="3"/>
</dbReference>
<name>A0A8A7KJ43_9FIRM</name>
<feature type="domain" description="Protein kinase" evidence="11">
    <location>
        <begin position="10"/>
        <end position="270"/>
    </location>
</feature>
<dbReference type="CDD" id="cd06577">
    <property type="entry name" value="PASTA_pknB"/>
    <property type="match status" value="3"/>
</dbReference>
<protein>
    <recommendedName>
        <fullName evidence="1">non-specific serine/threonine protein kinase</fullName>
        <ecNumber evidence="1">2.7.11.1</ecNumber>
    </recommendedName>
</protein>
<evidence type="ECO:0000256" key="2">
    <source>
        <dbReference type="ARBA" id="ARBA00022527"/>
    </source>
</evidence>